<dbReference type="Gene3D" id="3.40.1190.20">
    <property type="match status" value="1"/>
</dbReference>
<keyword evidence="8 12" id="KW-0067">ATP-binding</keyword>
<sequence length="319" mass="33344">MKGKVCVFGSFNFDVVATLPRFPLPGESLVAKRSMMGPGGKGANQATAAARAGARVHYIGKVGNDEFGKTARRSLEQAGFDVLTLFVSRDAPTGNALIYVAGKNAENMIAVDPGANLTVSEQEVNQCLPALAAADLLLTQLENNLGAIEKMIDVARRNNTYIILNPAPYQPVPERLLAEVDLLTPNATEAGQMTGITVDDRSTALCAAALLHRRGAKNVIITLGIQGALLSETQGQAWIPCFPARPLDSTGAGDAFNGALAARLAAGESLREAALFAAAYAAVCVERAGAAASMPSLEETVARLNQYPDIQIEALAPTA</sequence>
<dbReference type="SUPFAM" id="SSF53613">
    <property type="entry name" value="Ribokinase-like"/>
    <property type="match status" value="1"/>
</dbReference>
<dbReference type="GO" id="GO:0005524">
    <property type="term" value="F:ATP binding"/>
    <property type="evidence" value="ECO:0007669"/>
    <property type="project" value="UniProtKB-UniRule"/>
</dbReference>
<dbReference type="PANTHER" id="PTHR10584:SF166">
    <property type="entry name" value="RIBOKINASE"/>
    <property type="match status" value="1"/>
</dbReference>
<keyword evidence="12" id="KW-0963">Cytoplasm</keyword>
<comment type="similarity">
    <text evidence="12">Belongs to the carbohydrate kinase PfkB family. Ribokinase subfamily.</text>
</comment>
<keyword evidence="4 12" id="KW-0808">Transferase</keyword>
<evidence type="ECO:0000256" key="8">
    <source>
        <dbReference type="ARBA" id="ARBA00022840"/>
    </source>
</evidence>
<dbReference type="EC" id="2.7.1.15" evidence="2 12"/>
<dbReference type="InterPro" id="IPR002139">
    <property type="entry name" value="Ribo/fructo_kinase"/>
</dbReference>
<gene>
    <name evidence="12" type="primary">rbsK</name>
    <name evidence="14" type="ORF">EZJ58_3637</name>
</gene>
<comment type="subunit">
    <text evidence="12">Homodimer.</text>
</comment>
<dbReference type="Pfam" id="PF00294">
    <property type="entry name" value="PfkB"/>
    <property type="match status" value="1"/>
</dbReference>
<keyword evidence="9 12" id="KW-0460">Magnesium</keyword>
<keyword evidence="5 12" id="KW-0479">Metal-binding</keyword>
<evidence type="ECO:0000256" key="12">
    <source>
        <dbReference type="HAMAP-Rule" id="MF_01987"/>
    </source>
</evidence>
<keyword evidence="11 12" id="KW-0119">Carbohydrate metabolism</keyword>
<feature type="binding site" evidence="12">
    <location>
        <position position="248"/>
    </location>
    <ligand>
        <name>K(+)</name>
        <dbReference type="ChEBI" id="CHEBI:29103"/>
    </ligand>
</feature>
<dbReference type="OrthoDB" id="9776822at2"/>
<evidence type="ECO:0000256" key="10">
    <source>
        <dbReference type="ARBA" id="ARBA00022958"/>
    </source>
</evidence>
<dbReference type="InterPro" id="IPR011877">
    <property type="entry name" value="Ribokinase"/>
</dbReference>
<feature type="binding site" evidence="12">
    <location>
        <begin position="12"/>
        <end position="14"/>
    </location>
    <ligand>
        <name>substrate</name>
    </ligand>
</feature>
<evidence type="ECO:0000256" key="7">
    <source>
        <dbReference type="ARBA" id="ARBA00022777"/>
    </source>
</evidence>
<keyword evidence="15" id="KW-1185">Reference proteome</keyword>
<feature type="binding site" evidence="12">
    <location>
        <position position="142"/>
    </location>
    <ligand>
        <name>substrate</name>
    </ligand>
</feature>
<dbReference type="HAMAP" id="MF_01987">
    <property type="entry name" value="Ribokinase"/>
    <property type="match status" value="1"/>
</dbReference>
<feature type="binding site" evidence="12">
    <location>
        <position position="254"/>
    </location>
    <ligand>
        <name>substrate</name>
    </ligand>
</feature>
<keyword evidence="7 12" id="KW-0418">Kinase</keyword>
<evidence type="ECO:0000313" key="15">
    <source>
        <dbReference type="Proteomes" id="UP000294555"/>
    </source>
</evidence>
<evidence type="ECO:0000256" key="5">
    <source>
        <dbReference type="ARBA" id="ARBA00022723"/>
    </source>
</evidence>
<comment type="pathway">
    <text evidence="12">Carbohydrate metabolism; D-ribose degradation; D-ribose 5-phosphate from beta-D-ribopyranose: step 2/2.</text>
</comment>
<comment type="subcellular location">
    <subcellularLocation>
        <location evidence="12">Cytoplasm</location>
    </subcellularLocation>
</comment>
<comment type="catalytic activity">
    <reaction evidence="12">
        <text>D-ribose + ATP = D-ribose 5-phosphate + ADP + H(+)</text>
        <dbReference type="Rhea" id="RHEA:13697"/>
        <dbReference type="ChEBI" id="CHEBI:15378"/>
        <dbReference type="ChEBI" id="CHEBI:30616"/>
        <dbReference type="ChEBI" id="CHEBI:47013"/>
        <dbReference type="ChEBI" id="CHEBI:78346"/>
        <dbReference type="ChEBI" id="CHEBI:456216"/>
        <dbReference type="EC" id="2.7.1.15"/>
    </reaction>
</comment>
<feature type="binding site" evidence="12">
    <location>
        <begin position="253"/>
        <end position="254"/>
    </location>
    <ligand>
        <name>ATP</name>
        <dbReference type="ChEBI" id="CHEBI:30616"/>
    </ligand>
</feature>
<evidence type="ECO:0000256" key="9">
    <source>
        <dbReference type="ARBA" id="ARBA00022842"/>
    </source>
</evidence>
<dbReference type="PROSITE" id="PS00584">
    <property type="entry name" value="PFKB_KINASES_2"/>
    <property type="match status" value="1"/>
</dbReference>
<organism evidence="14 15">
    <name type="scientific">Sodalis ligni</name>
    <dbReference type="NCBI Taxonomy" id="2697027"/>
    <lineage>
        <taxon>Bacteria</taxon>
        <taxon>Pseudomonadati</taxon>
        <taxon>Pseudomonadota</taxon>
        <taxon>Gammaproteobacteria</taxon>
        <taxon>Enterobacterales</taxon>
        <taxon>Bruguierivoracaceae</taxon>
        <taxon>Sodalis</taxon>
    </lineage>
</organism>
<feature type="binding site" evidence="12">
    <location>
        <position position="186"/>
    </location>
    <ligand>
        <name>ATP</name>
        <dbReference type="ChEBI" id="CHEBI:30616"/>
    </ligand>
</feature>
<comment type="caution">
    <text evidence="12">Lacks conserved residue(s) required for the propagation of feature annotation.</text>
</comment>
<name>A0A4R1NMG6_9GAMM</name>
<dbReference type="PANTHER" id="PTHR10584">
    <property type="entry name" value="SUGAR KINASE"/>
    <property type="match status" value="1"/>
</dbReference>
<dbReference type="InterPro" id="IPR029056">
    <property type="entry name" value="Ribokinase-like"/>
</dbReference>
<dbReference type="PRINTS" id="PR00990">
    <property type="entry name" value="RIBOKINASE"/>
</dbReference>
<evidence type="ECO:0000259" key="13">
    <source>
        <dbReference type="Pfam" id="PF00294"/>
    </source>
</evidence>
<dbReference type="GO" id="GO:0004747">
    <property type="term" value="F:ribokinase activity"/>
    <property type="evidence" value="ECO:0007669"/>
    <property type="project" value="UniProtKB-UniRule"/>
</dbReference>
<dbReference type="GO" id="GO:0019303">
    <property type="term" value="P:D-ribose catabolic process"/>
    <property type="evidence" value="ECO:0007669"/>
    <property type="project" value="UniProtKB-UniRule"/>
</dbReference>
<keyword evidence="6 12" id="KW-0547">Nucleotide-binding</keyword>
<evidence type="ECO:0000256" key="2">
    <source>
        <dbReference type="ARBA" id="ARBA00012035"/>
    </source>
</evidence>
<protein>
    <recommendedName>
        <fullName evidence="3 12">Ribokinase</fullName>
        <shortName evidence="12">RK</shortName>
        <ecNumber evidence="2 12">2.7.1.15</ecNumber>
    </recommendedName>
</protein>
<dbReference type="GO" id="GO:0046872">
    <property type="term" value="F:metal ion binding"/>
    <property type="evidence" value="ECO:0007669"/>
    <property type="project" value="UniProtKB-KW"/>
</dbReference>
<dbReference type="RefSeq" id="WP_132924154.1">
    <property type="nucleotide sequence ID" value="NZ_SJOI01000001.1"/>
</dbReference>
<accession>A0A4R1NMG6</accession>
<feature type="active site" description="Proton acceptor" evidence="12">
    <location>
        <position position="254"/>
    </location>
</feature>
<dbReference type="GO" id="GO:0005829">
    <property type="term" value="C:cytosol"/>
    <property type="evidence" value="ECO:0007669"/>
    <property type="project" value="TreeGrafter"/>
</dbReference>
<dbReference type="AlphaFoldDB" id="A0A4R1NMG6"/>
<keyword evidence="10 12" id="KW-0630">Potassium</keyword>
<dbReference type="UniPathway" id="UPA00916">
    <property type="reaction ID" value="UER00889"/>
</dbReference>
<feature type="binding site" evidence="12">
    <location>
        <position position="293"/>
    </location>
    <ligand>
        <name>K(+)</name>
        <dbReference type="ChEBI" id="CHEBI:29103"/>
    </ligand>
</feature>
<evidence type="ECO:0000256" key="1">
    <source>
        <dbReference type="ARBA" id="ARBA00005380"/>
    </source>
</evidence>
<feature type="binding site" evidence="12">
    <location>
        <position position="289"/>
    </location>
    <ligand>
        <name>K(+)</name>
        <dbReference type="ChEBI" id="CHEBI:29103"/>
    </ligand>
</feature>
<comment type="function">
    <text evidence="12">Catalyzes the phosphorylation of ribose at O-5 in a reaction requiring ATP and magnesium. The resulting D-ribose-5-phosphate can then be used either for sythesis of nucleotides, histidine, and tryptophan, or as a component of the pentose phosphate pathway.</text>
</comment>
<proteinExistence type="inferred from homology"/>
<feature type="binding site" evidence="12">
    <location>
        <begin position="40"/>
        <end position="44"/>
    </location>
    <ligand>
        <name>substrate</name>
    </ligand>
</feature>
<dbReference type="InterPro" id="IPR002173">
    <property type="entry name" value="Carboh/pur_kinase_PfkB_CS"/>
</dbReference>
<evidence type="ECO:0000256" key="3">
    <source>
        <dbReference type="ARBA" id="ARBA00016943"/>
    </source>
</evidence>
<comment type="caution">
    <text evidence="14">The sequence shown here is derived from an EMBL/GenBank/DDBJ whole genome shotgun (WGS) entry which is preliminary data.</text>
</comment>
<feature type="binding site" evidence="12">
    <location>
        <position position="250"/>
    </location>
    <ligand>
        <name>K(+)</name>
        <dbReference type="ChEBI" id="CHEBI:29103"/>
    </ligand>
</feature>
<evidence type="ECO:0000256" key="6">
    <source>
        <dbReference type="ARBA" id="ARBA00022741"/>
    </source>
</evidence>
<evidence type="ECO:0000256" key="4">
    <source>
        <dbReference type="ARBA" id="ARBA00022679"/>
    </source>
</evidence>
<dbReference type="CDD" id="cd01174">
    <property type="entry name" value="ribokinase"/>
    <property type="match status" value="1"/>
</dbReference>
<dbReference type="EMBL" id="SJOI01000001">
    <property type="protein sequence ID" value="TCL05450.1"/>
    <property type="molecule type" value="Genomic_DNA"/>
</dbReference>
<dbReference type="InterPro" id="IPR011611">
    <property type="entry name" value="PfkB_dom"/>
</dbReference>
<comment type="cofactor">
    <cofactor evidence="12">
        <name>Mg(2+)</name>
        <dbReference type="ChEBI" id="CHEBI:18420"/>
    </cofactor>
    <text evidence="12">Requires a divalent cation, most likely magnesium in vivo, as an electrophilic catalyst to aid phosphoryl group transfer. It is the chelate of the metal and the nucleotide that is the actual substrate.</text>
</comment>
<dbReference type="Proteomes" id="UP000294555">
    <property type="component" value="Unassembled WGS sequence"/>
</dbReference>
<feature type="binding site" evidence="12">
    <location>
        <begin position="222"/>
        <end position="227"/>
    </location>
    <ligand>
        <name>ATP</name>
        <dbReference type="ChEBI" id="CHEBI:30616"/>
    </ligand>
</feature>
<comment type="similarity">
    <text evidence="1">Belongs to the carbohydrate kinase pfkB family.</text>
</comment>
<evidence type="ECO:0000313" key="14">
    <source>
        <dbReference type="EMBL" id="TCL05450.1"/>
    </source>
</evidence>
<feature type="domain" description="Carbohydrate kinase PfkB" evidence="13">
    <location>
        <begin position="4"/>
        <end position="296"/>
    </location>
</feature>
<feature type="binding site" evidence="12">
    <location>
        <position position="284"/>
    </location>
    <ligand>
        <name>K(+)</name>
        <dbReference type="ChEBI" id="CHEBI:29103"/>
    </ligand>
</feature>
<comment type="activity regulation">
    <text evidence="12">Activated by a monovalent cation that binds near, but not in, the active site. The most likely occupant of the site in vivo is potassium. Ion binding induces a conformational change that may alter substrate affinity.</text>
</comment>
<evidence type="ECO:0000256" key="11">
    <source>
        <dbReference type="ARBA" id="ARBA00023277"/>
    </source>
</evidence>
<feature type="binding site" evidence="12">
    <location>
        <position position="287"/>
    </location>
    <ligand>
        <name>K(+)</name>
        <dbReference type="ChEBI" id="CHEBI:29103"/>
    </ligand>
</feature>
<reference evidence="14 15" key="1">
    <citation type="submission" date="2019-02" db="EMBL/GenBank/DDBJ databases">
        <title>Investigation of anaerobic lignin degradation for improved lignocellulosic biofuels.</title>
        <authorList>
            <person name="Deangelis K."/>
        </authorList>
    </citation>
    <scope>NUCLEOTIDE SEQUENCE [LARGE SCALE GENOMIC DNA]</scope>
    <source>
        <strain evidence="14 15">159R</strain>
    </source>
</reference>